<reference evidence="2 3" key="1">
    <citation type="submission" date="2020-04" db="EMBL/GenBank/DDBJ databases">
        <authorList>
            <person name="Wallbank WR R."/>
            <person name="Pardo Diaz C."/>
            <person name="Kozak K."/>
            <person name="Martin S."/>
            <person name="Jiggins C."/>
            <person name="Moest M."/>
            <person name="Warren A I."/>
            <person name="Byers J.R.P. K."/>
            <person name="Montejo-Kovacevich G."/>
            <person name="Yen C E."/>
        </authorList>
    </citation>
    <scope>NUCLEOTIDE SEQUENCE [LARGE SCALE GENOMIC DNA]</scope>
</reference>
<evidence type="ECO:0000313" key="2">
    <source>
        <dbReference type="EMBL" id="CAB3220193.1"/>
    </source>
</evidence>
<dbReference type="OrthoDB" id="8113850at2759"/>
<dbReference type="Proteomes" id="UP000494256">
    <property type="component" value="Unassembled WGS sequence"/>
</dbReference>
<name>A0A8S0YLI8_ARCPL</name>
<feature type="region of interest" description="Disordered" evidence="1">
    <location>
        <begin position="1"/>
        <end position="26"/>
    </location>
</feature>
<dbReference type="AlphaFoldDB" id="A0A8S0YLI8"/>
<proteinExistence type="predicted"/>
<organism evidence="2 3">
    <name type="scientific">Arctia plantaginis</name>
    <name type="common">Wood tiger moth</name>
    <name type="synonym">Phalaena plantaginis</name>
    <dbReference type="NCBI Taxonomy" id="874455"/>
    <lineage>
        <taxon>Eukaryota</taxon>
        <taxon>Metazoa</taxon>
        <taxon>Ecdysozoa</taxon>
        <taxon>Arthropoda</taxon>
        <taxon>Hexapoda</taxon>
        <taxon>Insecta</taxon>
        <taxon>Pterygota</taxon>
        <taxon>Neoptera</taxon>
        <taxon>Endopterygota</taxon>
        <taxon>Lepidoptera</taxon>
        <taxon>Glossata</taxon>
        <taxon>Ditrysia</taxon>
        <taxon>Noctuoidea</taxon>
        <taxon>Erebidae</taxon>
        <taxon>Arctiinae</taxon>
        <taxon>Arctia</taxon>
    </lineage>
</organism>
<gene>
    <name evidence="2" type="ORF">APLA_LOCUS209</name>
</gene>
<evidence type="ECO:0000313" key="3">
    <source>
        <dbReference type="Proteomes" id="UP000494256"/>
    </source>
</evidence>
<accession>A0A8S0YLI8</accession>
<evidence type="ECO:0000256" key="1">
    <source>
        <dbReference type="SAM" id="MobiDB-lite"/>
    </source>
</evidence>
<dbReference type="EMBL" id="CADEBD010000037">
    <property type="protein sequence ID" value="CAB3220193.1"/>
    <property type="molecule type" value="Genomic_DNA"/>
</dbReference>
<protein>
    <submittedName>
        <fullName evidence="2">Uncharacterized protein</fullName>
    </submittedName>
</protein>
<comment type="caution">
    <text evidence="2">The sequence shown here is derived from an EMBL/GenBank/DDBJ whole genome shotgun (WGS) entry which is preliminary data.</text>
</comment>
<sequence length="105" mass="11122">MQSLGAAGELPTAFTAGSDGGTSLRARDGNAARGACAGLRGDRSRSSSGAACSRGLFVMSLNYVAWRALMRFFLVFCESSRGSNWFIDTVLRAVRIVSCHEVTVP</sequence>